<protein>
    <recommendedName>
        <fullName evidence="6">MARVEL domain-containing protein</fullName>
    </recommendedName>
</protein>
<evidence type="ECO:0000256" key="5">
    <source>
        <dbReference type="SAM" id="Phobius"/>
    </source>
</evidence>
<evidence type="ECO:0000259" key="6">
    <source>
        <dbReference type="Pfam" id="PF01284"/>
    </source>
</evidence>
<organism evidence="7 8">
    <name type="scientific">Penicillium brevicompactum</name>
    <dbReference type="NCBI Taxonomy" id="5074"/>
    <lineage>
        <taxon>Eukaryota</taxon>
        <taxon>Fungi</taxon>
        <taxon>Dikarya</taxon>
        <taxon>Ascomycota</taxon>
        <taxon>Pezizomycotina</taxon>
        <taxon>Eurotiomycetes</taxon>
        <taxon>Eurotiomycetidae</taxon>
        <taxon>Eurotiales</taxon>
        <taxon>Aspergillaceae</taxon>
        <taxon>Penicillium</taxon>
    </lineage>
</organism>
<evidence type="ECO:0000313" key="7">
    <source>
        <dbReference type="EMBL" id="KAJ5361216.1"/>
    </source>
</evidence>
<evidence type="ECO:0000256" key="1">
    <source>
        <dbReference type="ARBA" id="ARBA00004141"/>
    </source>
</evidence>
<proteinExistence type="predicted"/>
<dbReference type="Proteomes" id="UP001148299">
    <property type="component" value="Unassembled WGS sequence"/>
</dbReference>
<comment type="subcellular location">
    <subcellularLocation>
        <location evidence="1">Membrane</location>
        <topology evidence="1">Multi-pass membrane protein</topology>
    </subcellularLocation>
</comment>
<reference evidence="7" key="2">
    <citation type="journal article" date="2023" name="IMA Fungus">
        <title>Comparative genomic study of the Penicillium genus elucidates a diverse pangenome and 15 lateral gene transfer events.</title>
        <authorList>
            <person name="Petersen C."/>
            <person name="Sorensen T."/>
            <person name="Nielsen M.R."/>
            <person name="Sondergaard T.E."/>
            <person name="Sorensen J.L."/>
            <person name="Fitzpatrick D.A."/>
            <person name="Frisvad J.C."/>
            <person name="Nielsen K.L."/>
        </authorList>
    </citation>
    <scope>NUCLEOTIDE SEQUENCE</scope>
    <source>
        <strain evidence="7">IBT 35675</strain>
    </source>
</reference>
<dbReference type="GO" id="GO:0032126">
    <property type="term" value="C:eisosome"/>
    <property type="evidence" value="ECO:0007669"/>
    <property type="project" value="TreeGrafter"/>
</dbReference>
<feature type="transmembrane region" description="Helical" evidence="5">
    <location>
        <begin position="72"/>
        <end position="96"/>
    </location>
</feature>
<dbReference type="EMBL" id="JAPZBR010000002">
    <property type="protein sequence ID" value="KAJ5361216.1"/>
    <property type="molecule type" value="Genomic_DNA"/>
</dbReference>
<name>A0A9W9RJE4_PENBR</name>
<keyword evidence="4 5" id="KW-0472">Membrane</keyword>
<keyword evidence="3 5" id="KW-1133">Transmembrane helix</keyword>
<sequence>MISYNAGIRVVQLVFGLVIFSLSLSLARGQVIESIPSETIYAAFAGGLGIVAALLGNAAISETSLNGPLLWIVDGVTGLALFAGGVVSIPYVIFAVRLHGTRCSSWLTTYQNVLLSGGCEYEDLGTRSNCWYDSAHLKSRCAAATADTVFMFLTFIVCIGALVTTDRGATRGWRPVWHKQMSEVKLEK</sequence>
<feature type="transmembrane region" description="Helical" evidence="5">
    <location>
        <begin position="141"/>
        <end position="163"/>
    </location>
</feature>
<dbReference type="GO" id="GO:0072659">
    <property type="term" value="P:protein localization to plasma membrane"/>
    <property type="evidence" value="ECO:0007669"/>
    <property type="project" value="TreeGrafter"/>
</dbReference>
<dbReference type="InterPro" id="IPR008253">
    <property type="entry name" value="Marvel"/>
</dbReference>
<dbReference type="PANTHER" id="PTHR28165">
    <property type="entry name" value="NON-CLASSICAL EXPORT PROTEIN 2-RELATED"/>
    <property type="match status" value="1"/>
</dbReference>
<dbReference type="PANTHER" id="PTHR28165:SF2">
    <property type="entry name" value="MARVEL DOMAIN-CONTAINING PROTEIN"/>
    <property type="match status" value="1"/>
</dbReference>
<evidence type="ECO:0000313" key="8">
    <source>
        <dbReference type="Proteomes" id="UP001148299"/>
    </source>
</evidence>
<dbReference type="GO" id="GO:0070941">
    <property type="term" value="P:eisosome assembly"/>
    <property type="evidence" value="ECO:0007669"/>
    <property type="project" value="TreeGrafter"/>
</dbReference>
<keyword evidence="8" id="KW-1185">Reference proteome</keyword>
<gene>
    <name evidence="7" type="ORF">N7541_002060</name>
</gene>
<dbReference type="AlphaFoldDB" id="A0A9W9RJE4"/>
<evidence type="ECO:0000256" key="4">
    <source>
        <dbReference type="ARBA" id="ARBA00023136"/>
    </source>
</evidence>
<keyword evidence="2 5" id="KW-0812">Transmembrane</keyword>
<dbReference type="GO" id="GO:0005886">
    <property type="term" value="C:plasma membrane"/>
    <property type="evidence" value="ECO:0007669"/>
    <property type="project" value="TreeGrafter"/>
</dbReference>
<reference evidence="7" key="1">
    <citation type="submission" date="2022-12" db="EMBL/GenBank/DDBJ databases">
        <authorList>
            <person name="Petersen C."/>
        </authorList>
    </citation>
    <scope>NUCLEOTIDE SEQUENCE</scope>
    <source>
        <strain evidence="7">IBT 35675</strain>
    </source>
</reference>
<evidence type="ECO:0000256" key="3">
    <source>
        <dbReference type="ARBA" id="ARBA00022989"/>
    </source>
</evidence>
<dbReference type="InterPro" id="IPR052649">
    <property type="entry name" value="NCE102-like"/>
</dbReference>
<comment type="caution">
    <text evidence="7">The sequence shown here is derived from an EMBL/GenBank/DDBJ whole genome shotgun (WGS) entry which is preliminary data.</text>
</comment>
<feature type="transmembrane region" description="Helical" evidence="5">
    <location>
        <begin position="39"/>
        <end position="60"/>
    </location>
</feature>
<accession>A0A9W9RJE4</accession>
<dbReference type="Pfam" id="PF01284">
    <property type="entry name" value="MARVEL"/>
    <property type="match status" value="1"/>
</dbReference>
<evidence type="ECO:0000256" key="2">
    <source>
        <dbReference type="ARBA" id="ARBA00022692"/>
    </source>
</evidence>
<feature type="transmembrane region" description="Helical" evidence="5">
    <location>
        <begin position="6"/>
        <end position="27"/>
    </location>
</feature>
<feature type="domain" description="MARVEL" evidence="6">
    <location>
        <begin position="3"/>
        <end position="163"/>
    </location>
</feature>